<evidence type="ECO:0000256" key="5">
    <source>
        <dbReference type="SAM" id="SignalP"/>
    </source>
</evidence>
<evidence type="ECO:0000256" key="1">
    <source>
        <dbReference type="ARBA" id="ARBA00022729"/>
    </source>
</evidence>
<comment type="caution">
    <text evidence="7">The sequence shown here is derived from an EMBL/GenBank/DDBJ whole genome shotgun (WGS) entry which is preliminary data.</text>
</comment>
<dbReference type="GO" id="GO:0030248">
    <property type="term" value="F:cellulose binding"/>
    <property type="evidence" value="ECO:0007669"/>
    <property type="project" value="InterPro"/>
</dbReference>
<keyword evidence="3" id="KW-1015">Disulfide bond</keyword>
<evidence type="ECO:0000256" key="3">
    <source>
        <dbReference type="ARBA" id="ARBA00023157"/>
    </source>
</evidence>
<dbReference type="GeneID" id="96004027"/>
<reference evidence="7 8" key="1">
    <citation type="journal article" date="2020" name="Microbiol. Resour. Announc.">
        <title>Draft Genome Sequence of a Cladosporium Species Isolated from the Mesophotic Ascidian Didemnum maculosum.</title>
        <authorList>
            <person name="Gioti A."/>
            <person name="Siaperas R."/>
            <person name="Nikolaivits E."/>
            <person name="Le Goff G."/>
            <person name="Ouazzani J."/>
            <person name="Kotoulas G."/>
            <person name="Topakas E."/>
        </authorList>
    </citation>
    <scope>NUCLEOTIDE SEQUENCE [LARGE SCALE GENOMIC DNA]</scope>
    <source>
        <strain evidence="7 8">TM138-S3</strain>
    </source>
</reference>
<accession>A0AB34KZD9</accession>
<protein>
    <recommendedName>
        <fullName evidence="6">CBM1 domain-containing protein</fullName>
    </recommendedName>
</protein>
<dbReference type="EMBL" id="JAAQHG020000006">
    <property type="protein sequence ID" value="KAL1588920.1"/>
    <property type="molecule type" value="Genomic_DNA"/>
</dbReference>
<dbReference type="InterPro" id="IPR000254">
    <property type="entry name" value="CBD"/>
</dbReference>
<keyword evidence="2" id="KW-0378">Hydrolase</keyword>
<dbReference type="GO" id="GO:0005576">
    <property type="term" value="C:extracellular region"/>
    <property type="evidence" value="ECO:0007669"/>
    <property type="project" value="InterPro"/>
</dbReference>
<dbReference type="Pfam" id="PF01083">
    <property type="entry name" value="Cutinase"/>
    <property type="match status" value="1"/>
</dbReference>
<dbReference type="InterPro" id="IPR035971">
    <property type="entry name" value="CBD_sf"/>
</dbReference>
<evidence type="ECO:0000259" key="6">
    <source>
        <dbReference type="PROSITE" id="PS51164"/>
    </source>
</evidence>
<feature type="compositionally biased region" description="Low complexity" evidence="4">
    <location>
        <begin position="253"/>
        <end position="268"/>
    </location>
</feature>
<dbReference type="Gene3D" id="3.40.50.1820">
    <property type="entry name" value="alpha/beta hydrolase"/>
    <property type="match status" value="1"/>
</dbReference>
<dbReference type="SMART" id="SM00236">
    <property type="entry name" value="fCBD"/>
    <property type="match status" value="1"/>
</dbReference>
<dbReference type="PROSITE" id="PS51164">
    <property type="entry name" value="CBM1_2"/>
    <property type="match status" value="1"/>
</dbReference>
<dbReference type="SUPFAM" id="SSF53474">
    <property type="entry name" value="alpha/beta-Hydrolases"/>
    <property type="match status" value="1"/>
</dbReference>
<dbReference type="GO" id="GO:0005975">
    <property type="term" value="P:carbohydrate metabolic process"/>
    <property type="evidence" value="ECO:0007669"/>
    <property type="project" value="InterPro"/>
</dbReference>
<name>A0AB34KZD9_9PEZI</name>
<feature type="region of interest" description="Disordered" evidence="4">
    <location>
        <begin position="235"/>
        <end position="268"/>
    </location>
</feature>
<evidence type="ECO:0000313" key="8">
    <source>
        <dbReference type="Proteomes" id="UP000803884"/>
    </source>
</evidence>
<dbReference type="PROSITE" id="PS00562">
    <property type="entry name" value="CBM1_1"/>
    <property type="match status" value="1"/>
</dbReference>
<evidence type="ECO:0000256" key="2">
    <source>
        <dbReference type="ARBA" id="ARBA00022801"/>
    </source>
</evidence>
<dbReference type="RefSeq" id="XP_069232025.1">
    <property type="nucleotide sequence ID" value="XM_069371189.1"/>
</dbReference>
<dbReference type="SMART" id="SM01110">
    <property type="entry name" value="Cutinase"/>
    <property type="match status" value="1"/>
</dbReference>
<dbReference type="SUPFAM" id="SSF57180">
    <property type="entry name" value="Cellulose-binding domain"/>
    <property type="match status" value="1"/>
</dbReference>
<dbReference type="Proteomes" id="UP000803884">
    <property type="component" value="Unassembled WGS sequence"/>
</dbReference>
<dbReference type="AlphaFoldDB" id="A0AB34KZD9"/>
<organism evidence="7 8">
    <name type="scientific">Cladosporium halotolerans</name>
    <dbReference type="NCBI Taxonomy" id="1052096"/>
    <lineage>
        <taxon>Eukaryota</taxon>
        <taxon>Fungi</taxon>
        <taxon>Dikarya</taxon>
        <taxon>Ascomycota</taxon>
        <taxon>Pezizomycotina</taxon>
        <taxon>Dothideomycetes</taxon>
        <taxon>Dothideomycetidae</taxon>
        <taxon>Cladosporiales</taxon>
        <taxon>Cladosporiaceae</taxon>
        <taxon>Cladosporium</taxon>
    </lineage>
</organism>
<keyword evidence="8" id="KW-1185">Reference proteome</keyword>
<evidence type="ECO:0000256" key="4">
    <source>
        <dbReference type="SAM" id="MobiDB-lite"/>
    </source>
</evidence>
<dbReference type="InterPro" id="IPR000675">
    <property type="entry name" value="Cutinase/axe"/>
</dbReference>
<dbReference type="Pfam" id="PF00734">
    <property type="entry name" value="CBM_1"/>
    <property type="match status" value="1"/>
</dbReference>
<sequence>MHKSLAAAVALLLATCGASPLAALEERQSNCPNVHVFGARETTAPPGYGSSSTVVNLVLNAYPGSTAEAISYPACGGQSSCGGATYDASVRAGVSAIASAVNSFNTRCPNTQLVIVGYSQGAQITDNAFCGGPDANQGYSQTSPAFSAAALNQIKAVIEMGNPRYRYGVAYQVGSCRTQGFSPRPQGYTCSSASKIQSYCDSPDPYCCTGNDANVHQGYGSVYGQAALTFIRSKLSSSGGGGGQTTSQPPPQSTSTRTTSAGTTTTAPPAGGSCSAKYGQCGGQGWNGPTCCQSGSTCRASNQWYSQCL</sequence>
<dbReference type="GO" id="GO:0052689">
    <property type="term" value="F:carboxylic ester hydrolase activity"/>
    <property type="evidence" value="ECO:0007669"/>
    <property type="project" value="UniProtKB-ARBA"/>
</dbReference>
<feature type="signal peptide" evidence="5">
    <location>
        <begin position="1"/>
        <end position="18"/>
    </location>
</feature>
<feature type="domain" description="CBM1" evidence="6">
    <location>
        <begin position="273"/>
        <end position="309"/>
    </location>
</feature>
<proteinExistence type="predicted"/>
<evidence type="ECO:0000313" key="7">
    <source>
        <dbReference type="EMBL" id="KAL1588920.1"/>
    </source>
</evidence>
<feature type="chain" id="PRO_5044293747" description="CBM1 domain-containing protein" evidence="5">
    <location>
        <begin position="19"/>
        <end position="309"/>
    </location>
</feature>
<dbReference type="PANTHER" id="PTHR33630">
    <property type="entry name" value="CUTINASE RV1984C-RELATED-RELATED"/>
    <property type="match status" value="1"/>
</dbReference>
<gene>
    <name evidence="7" type="ORF">WHR41_02583</name>
</gene>
<dbReference type="InterPro" id="IPR029058">
    <property type="entry name" value="AB_hydrolase_fold"/>
</dbReference>
<keyword evidence="1 5" id="KW-0732">Signal</keyword>
<dbReference type="PANTHER" id="PTHR33630:SF13">
    <property type="entry name" value="ACETYLXYLAN ESTERASE"/>
    <property type="match status" value="1"/>
</dbReference>